<dbReference type="SMART" id="SM00100">
    <property type="entry name" value="cNMP"/>
    <property type="match status" value="1"/>
</dbReference>
<dbReference type="InterPro" id="IPR014710">
    <property type="entry name" value="RmlC-like_jellyroll"/>
</dbReference>
<dbReference type="PANTHER" id="PTHR23011">
    <property type="entry name" value="CYCLIC NUCLEOTIDE-BINDING DOMAIN CONTAINING PROTEIN"/>
    <property type="match status" value="1"/>
</dbReference>
<dbReference type="InterPro" id="IPR018490">
    <property type="entry name" value="cNMP-bd_dom_sf"/>
</dbReference>
<evidence type="ECO:0000313" key="4">
    <source>
        <dbReference type="Proteomes" id="UP001178507"/>
    </source>
</evidence>
<gene>
    <name evidence="3" type="ORF">EVOR1521_LOCUS21465</name>
</gene>
<feature type="domain" description="Cyclic nucleotide-binding" evidence="2">
    <location>
        <begin position="21"/>
        <end position="165"/>
    </location>
</feature>
<dbReference type="Pfam" id="PF00027">
    <property type="entry name" value="cNMP_binding"/>
    <property type="match status" value="1"/>
</dbReference>
<organism evidence="3 4">
    <name type="scientific">Effrenium voratum</name>
    <dbReference type="NCBI Taxonomy" id="2562239"/>
    <lineage>
        <taxon>Eukaryota</taxon>
        <taxon>Sar</taxon>
        <taxon>Alveolata</taxon>
        <taxon>Dinophyceae</taxon>
        <taxon>Suessiales</taxon>
        <taxon>Symbiodiniaceae</taxon>
        <taxon>Effrenium</taxon>
    </lineage>
</organism>
<dbReference type="CDD" id="cd00038">
    <property type="entry name" value="CAP_ED"/>
    <property type="match status" value="1"/>
</dbReference>
<evidence type="ECO:0000313" key="3">
    <source>
        <dbReference type="EMBL" id="CAJ1397453.1"/>
    </source>
</evidence>
<proteinExistence type="predicted"/>
<reference evidence="3" key="1">
    <citation type="submission" date="2023-08" db="EMBL/GenBank/DDBJ databases">
        <authorList>
            <person name="Chen Y."/>
            <person name="Shah S."/>
            <person name="Dougan E. K."/>
            <person name="Thang M."/>
            <person name="Chan C."/>
        </authorList>
    </citation>
    <scope>NUCLEOTIDE SEQUENCE</scope>
</reference>
<evidence type="ECO:0000259" key="2">
    <source>
        <dbReference type="PROSITE" id="PS50042"/>
    </source>
</evidence>
<protein>
    <recommendedName>
        <fullName evidence="2">Cyclic nucleotide-binding domain-containing protein</fullName>
    </recommendedName>
</protein>
<dbReference type="InterPro" id="IPR000595">
    <property type="entry name" value="cNMP-bd_dom"/>
</dbReference>
<dbReference type="Gene3D" id="2.60.120.10">
    <property type="entry name" value="Jelly Rolls"/>
    <property type="match status" value="1"/>
</dbReference>
<accession>A0AA36J2S5</accession>
<dbReference type="PROSITE" id="PS50042">
    <property type="entry name" value="CNMP_BINDING_3"/>
    <property type="match status" value="1"/>
</dbReference>
<feature type="region of interest" description="Disordered" evidence="1">
    <location>
        <begin position="73"/>
        <end position="94"/>
    </location>
</feature>
<feature type="region of interest" description="Disordered" evidence="1">
    <location>
        <begin position="363"/>
        <end position="404"/>
    </location>
</feature>
<sequence>MKAVDRAQRQILREKLSGFELFKELPNPLKEELVTVVDQVAYAQGSVLFHEGDPPEDTYLILEGEVRVYNKAADNEKDDASPRRSIIRRPSANSAEESELGQCVNVIPAGRSLGMIEVMQEIPRSATAACSLECEMVVIRKPDFLRLVKDPMSRDWVEKDEFLQVHLVGIREHARTFVPITGKSHATYMFVKRKYAGGHPFLREGTHTEAALYVVFSGSVEFYCPHPAEGVSPSRASLSWKNPVMEQRKPLGLLQPSCAGVLAREYRLCSMLPGGIFSSVGAAGASNPEPFTVVAGPKGCEVFESVGDNFQKLPSKVAALARDLLAKVAQLHQDRCQVLLATMRDTGNDDNPAKMWSRVKEMNEKGAKKAPSPLATSSRMQVGLSQTGQLSARASRSEGNPRVA</sequence>
<name>A0AA36J2S5_9DINO</name>
<dbReference type="EMBL" id="CAUJNA010003266">
    <property type="protein sequence ID" value="CAJ1397453.1"/>
    <property type="molecule type" value="Genomic_DNA"/>
</dbReference>
<keyword evidence="4" id="KW-1185">Reference proteome</keyword>
<feature type="compositionally biased region" description="Polar residues" evidence="1">
    <location>
        <begin position="374"/>
        <end position="398"/>
    </location>
</feature>
<feature type="compositionally biased region" description="Basic and acidic residues" evidence="1">
    <location>
        <begin position="73"/>
        <end position="82"/>
    </location>
</feature>
<dbReference type="AlphaFoldDB" id="A0AA36J2S5"/>
<dbReference type="SUPFAM" id="SSF51206">
    <property type="entry name" value="cAMP-binding domain-like"/>
    <property type="match status" value="1"/>
</dbReference>
<comment type="caution">
    <text evidence="3">The sequence shown here is derived from an EMBL/GenBank/DDBJ whole genome shotgun (WGS) entry which is preliminary data.</text>
</comment>
<dbReference type="PANTHER" id="PTHR23011:SF28">
    <property type="entry name" value="CYCLIC NUCLEOTIDE-BINDING DOMAIN CONTAINING PROTEIN"/>
    <property type="match status" value="1"/>
</dbReference>
<dbReference type="Proteomes" id="UP001178507">
    <property type="component" value="Unassembled WGS sequence"/>
</dbReference>
<evidence type="ECO:0000256" key="1">
    <source>
        <dbReference type="SAM" id="MobiDB-lite"/>
    </source>
</evidence>